<evidence type="ECO:0000256" key="7">
    <source>
        <dbReference type="ARBA" id="ARBA00023136"/>
    </source>
</evidence>
<reference evidence="11" key="1">
    <citation type="submission" date="2014-01" db="EMBL/GenBank/DDBJ databases">
        <title>Herbivory-induced expression of glucose transporter gene of the brown planthopper, Nilaparvata lugens.</title>
        <authorList>
            <person name="Kikuta S."/>
            <person name="Kobayashi T."/>
            <person name="Kikawada T."/>
            <person name="Suetsugu Y."/>
            <person name="Sato R."/>
            <person name="Nakashima R."/>
            <person name="Noda H."/>
        </authorList>
    </citation>
    <scope>NUCLEOTIDE SEQUENCE</scope>
    <source>
        <strain evidence="11">Nlst24</strain>
    </source>
</reference>
<evidence type="ECO:0000256" key="4">
    <source>
        <dbReference type="ARBA" id="ARBA00022597"/>
    </source>
</evidence>
<dbReference type="EMBL" id="AB901053">
    <property type="protein sequence ID" value="BAQ02353.1"/>
    <property type="molecule type" value="mRNA"/>
</dbReference>
<evidence type="ECO:0000313" key="11">
    <source>
        <dbReference type="EMBL" id="BAQ02353.1"/>
    </source>
</evidence>
<dbReference type="Gene3D" id="1.20.1250.20">
    <property type="entry name" value="MFS general substrate transporter like domains"/>
    <property type="match status" value="1"/>
</dbReference>
<feature type="transmembrane region" description="Helical" evidence="9">
    <location>
        <begin position="421"/>
        <end position="439"/>
    </location>
</feature>
<feature type="region of interest" description="Disordered" evidence="8">
    <location>
        <begin position="481"/>
        <end position="501"/>
    </location>
</feature>
<dbReference type="InterPro" id="IPR036259">
    <property type="entry name" value="MFS_trans_sf"/>
</dbReference>
<evidence type="ECO:0000256" key="6">
    <source>
        <dbReference type="ARBA" id="ARBA00022989"/>
    </source>
</evidence>
<sequence>MVPLMEKLTCDLLDPLKKLKKKNVSFSLPADVGAATVLAQSVTLGMIAGWPTVSVPLLLAGHGPVSTTPDQVSWLTTLHFLGNLLSPVPAGFLMDHWGRRTTLTVASILPVVAWPVVALCDTTTQLVVAWFVVGMWSGVVYTVVPVYLGEIAKPQQRGLLGTLFSAARRLGAATEFVLGQVLTYRQLALISALPAILSALLLLRAPESPYYLLRRRRDRQAAGEALKQLRPMHESHDLERELDDIERFVNERTKGGYRSLIATGTGRRALFVMEALAVLQRLSDTGAVMGYIAASLPPRPLPFLEKQHAVMGLEAAKLFTGLISTLVIDLFTRKSLMLTASLACTAAMFWSGTWYLLVPTGTYNLHSTNYDLRTGTAWMPYGCLALHQAGYSLGLSPVFWSLRSELFPMAVKAQSSAITTTTLALVACVVNRMFFIIAQEFGIYLNYYIFCISCLLNALVTVFFVVETGGKTLSQIQDDLDEAPSKDNDASADTRTQIPAV</sequence>
<dbReference type="PANTHER" id="PTHR48021">
    <property type="match status" value="1"/>
</dbReference>
<dbReference type="InterPro" id="IPR005828">
    <property type="entry name" value="MFS_sugar_transport-like"/>
</dbReference>
<evidence type="ECO:0000256" key="1">
    <source>
        <dbReference type="ARBA" id="ARBA00004651"/>
    </source>
</evidence>
<dbReference type="OrthoDB" id="6133115at2759"/>
<dbReference type="InterPro" id="IPR005829">
    <property type="entry name" value="Sugar_transporter_CS"/>
</dbReference>
<accession>A0A0A8J8I6</accession>
<dbReference type="GO" id="GO:0005886">
    <property type="term" value="C:plasma membrane"/>
    <property type="evidence" value="ECO:0007669"/>
    <property type="project" value="UniProtKB-SubCell"/>
</dbReference>
<evidence type="ECO:0000256" key="9">
    <source>
        <dbReference type="SAM" id="Phobius"/>
    </source>
</evidence>
<evidence type="ECO:0000256" key="5">
    <source>
        <dbReference type="ARBA" id="ARBA00022692"/>
    </source>
</evidence>
<dbReference type="PROSITE" id="PS00217">
    <property type="entry name" value="SUGAR_TRANSPORT_2"/>
    <property type="match status" value="1"/>
</dbReference>
<feature type="transmembrane region" description="Helical" evidence="9">
    <location>
        <begin position="445"/>
        <end position="466"/>
    </location>
</feature>
<dbReference type="PANTHER" id="PTHR48021:SF46">
    <property type="entry name" value="MAJOR FACILITATOR SUPERFAMILY (MFS) PROFILE DOMAIN-CONTAINING PROTEIN"/>
    <property type="match status" value="1"/>
</dbReference>
<feature type="domain" description="Major facilitator superfamily (MFS) profile" evidence="10">
    <location>
        <begin position="29"/>
        <end position="469"/>
    </location>
</feature>
<dbReference type="PROSITE" id="PS00216">
    <property type="entry name" value="SUGAR_TRANSPORT_1"/>
    <property type="match status" value="1"/>
</dbReference>
<dbReference type="PROSITE" id="PS50850">
    <property type="entry name" value="MFS"/>
    <property type="match status" value="1"/>
</dbReference>
<dbReference type="InterPro" id="IPR050549">
    <property type="entry name" value="MFS_Trehalose_Transporter"/>
</dbReference>
<protein>
    <submittedName>
        <fullName evidence="11">Sugar transporter</fullName>
    </submittedName>
</protein>
<feature type="transmembrane region" description="Helical" evidence="9">
    <location>
        <begin position="101"/>
        <end position="119"/>
    </location>
</feature>
<feature type="transmembrane region" description="Helical" evidence="9">
    <location>
        <begin position="125"/>
        <end position="148"/>
    </location>
</feature>
<keyword evidence="7 9" id="KW-0472">Membrane</keyword>
<dbReference type="FunFam" id="1.20.1250.20:FF:000218">
    <property type="entry name" value="facilitated trehalose transporter Tret1"/>
    <property type="match status" value="1"/>
</dbReference>
<keyword evidence="2" id="KW-0813">Transport</keyword>
<feature type="compositionally biased region" description="Polar residues" evidence="8">
    <location>
        <begin position="491"/>
        <end position="501"/>
    </location>
</feature>
<comment type="subcellular location">
    <subcellularLocation>
        <location evidence="1">Cell membrane</location>
        <topology evidence="1">Multi-pass membrane protein</topology>
    </subcellularLocation>
</comment>
<proteinExistence type="evidence at transcript level"/>
<name>A0A0A8J8I6_NILLU</name>
<feature type="transmembrane region" description="Helical" evidence="9">
    <location>
        <begin position="336"/>
        <end position="358"/>
    </location>
</feature>
<organism evidence="11">
    <name type="scientific">Nilaparvata lugens</name>
    <name type="common">Brown planthopper</name>
    <dbReference type="NCBI Taxonomy" id="108931"/>
    <lineage>
        <taxon>Eukaryota</taxon>
        <taxon>Metazoa</taxon>
        <taxon>Ecdysozoa</taxon>
        <taxon>Arthropoda</taxon>
        <taxon>Hexapoda</taxon>
        <taxon>Insecta</taxon>
        <taxon>Pterygota</taxon>
        <taxon>Neoptera</taxon>
        <taxon>Paraneoptera</taxon>
        <taxon>Hemiptera</taxon>
        <taxon>Auchenorrhyncha</taxon>
        <taxon>Fulgoroidea</taxon>
        <taxon>Delphacidae</taxon>
        <taxon>Delphacinae</taxon>
        <taxon>Nilaparvata</taxon>
    </lineage>
</organism>
<dbReference type="InterPro" id="IPR020846">
    <property type="entry name" value="MFS_dom"/>
</dbReference>
<dbReference type="SUPFAM" id="SSF103473">
    <property type="entry name" value="MFS general substrate transporter"/>
    <property type="match status" value="1"/>
</dbReference>
<dbReference type="AlphaFoldDB" id="A0A0A8J8I6"/>
<dbReference type="GO" id="GO:0022857">
    <property type="term" value="F:transmembrane transporter activity"/>
    <property type="evidence" value="ECO:0007669"/>
    <property type="project" value="InterPro"/>
</dbReference>
<evidence type="ECO:0000256" key="2">
    <source>
        <dbReference type="ARBA" id="ARBA00022448"/>
    </source>
</evidence>
<dbReference type="Pfam" id="PF00083">
    <property type="entry name" value="Sugar_tr"/>
    <property type="match status" value="1"/>
</dbReference>
<keyword evidence="3" id="KW-1003">Cell membrane</keyword>
<keyword evidence="6 9" id="KW-1133">Transmembrane helix</keyword>
<evidence type="ECO:0000256" key="8">
    <source>
        <dbReference type="SAM" id="MobiDB-lite"/>
    </source>
</evidence>
<evidence type="ECO:0000256" key="3">
    <source>
        <dbReference type="ARBA" id="ARBA00022475"/>
    </source>
</evidence>
<gene>
    <name evidence="11" type="primary">NlST</name>
</gene>
<keyword evidence="5 9" id="KW-0812">Transmembrane</keyword>
<feature type="transmembrane region" description="Helical" evidence="9">
    <location>
        <begin position="378"/>
        <end position="400"/>
    </location>
</feature>
<keyword evidence="4 11" id="KW-0762">Sugar transport</keyword>
<evidence type="ECO:0000259" key="10">
    <source>
        <dbReference type="PROSITE" id="PS50850"/>
    </source>
</evidence>